<dbReference type="InterPro" id="IPR048994">
    <property type="entry name" value="PH-GRAM_MTMR6-9"/>
</dbReference>
<reference evidence="10 11" key="1">
    <citation type="journal article" date="2015" name="Genome Biol. Evol.">
        <title>Phylogenomic analyses indicate that early fungi evolved digesting cell walls of algal ancestors of land plants.</title>
        <authorList>
            <person name="Chang Y."/>
            <person name="Wang S."/>
            <person name="Sekimoto S."/>
            <person name="Aerts A.L."/>
            <person name="Choi C."/>
            <person name="Clum A."/>
            <person name="LaButti K.M."/>
            <person name="Lindquist E.A."/>
            <person name="Yee Ngan C."/>
            <person name="Ohm R.A."/>
            <person name="Salamov A.A."/>
            <person name="Grigoriev I.V."/>
            <person name="Spatafora J.W."/>
            <person name="Berbee M.L."/>
        </authorList>
    </citation>
    <scope>NUCLEOTIDE SEQUENCE [LARGE SCALE GENOMIC DNA]</scope>
    <source>
        <strain evidence="10 11">NRRL 28638</strain>
    </source>
</reference>
<dbReference type="OMA" id="RTMEGFM"/>
<dbReference type="Pfam" id="PF21098">
    <property type="entry name" value="PH-GRAM_MTMR6-like"/>
    <property type="match status" value="1"/>
</dbReference>
<evidence type="ECO:0000259" key="9">
    <source>
        <dbReference type="PROSITE" id="PS51339"/>
    </source>
</evidence>
<dbReference type="EMBL" id="KQ964527">
    <property type="protein sequence ID" value="KXN69654.1"/>
    <property type="molecule type" value="Genomic_DNA"/>
</dbReference>
<dbReference type="SUPFAM" id="SSF50729">
    <property type="entry name" value="PH domain-like"/>
    <property type="match status" value="1"/>
</dbReference>
<name>A0A137P425_CONC2</name>
<dbReference type="PROSITE" id="PS51339">
    <property type="entry name" value="PPASE_MYOTUBULARIN"/>
    <property type="match status" value="1"/>
</dbReference>
<proteinExistence type="inferred from homology"/>
<feature type="compositionally biased region" description="Basic and acidic residues" evidence="7">
    <location>
        <begin position="656"/>
        <end position="666"/>
    </location>
</feature>
<dbReference type="STRING" id="796925.A0A137P425"/>
<feature type="binding site" evidence="6">
    <location>
        <begin position="337"/>
        <end position="343"/>
    </location>
    <ligand>
        <name>substrate</name>
    </ligand>
</feature>
<feature type="domain" description="Tyrosine specific protein phosphatases" evidence="8">
    <location>
        <begin position="306"/>
        <end position="350"/>
    </location>
</feature>
<dbReference type="InterPro" id="IPR029021">
    <property type="entry name" value="Prot-tyrosine_phosphatase-like"/>
</dbReference>
<dbReference type="InterPro" id="IPR010569">
    <property type="entry name" value="Myotubularin-like_Pase_dom"/>
</dbReference>
<dbReference type="Gene3D" id="2.30.29.30">
    <property type="entry name" value="Pleckstrin-homology domain (PH domain)/Phosphotyrosine-binding domain (PTB)"/>
    <property type="match status" value="1"/>
</dbReference>
<dbReference type="GO" id="GO:0004438">
    <property type="term" value="F:phosphatidylinositol-3-phosphate phosphatase activity"/>
    <property type="evidence" value="ECO:0007669"/>
    <property type="project" value="EnsemblFungi"/>
</dbReference>
<evidence type="ECO:0000256" key="5">
    <source>
        <dbReference type="PIRSR" id="PIRSR630564-1"/>
    </source>
</evidence>
<sequence length="694" mass="79300">MEFIKVSKVEQVQLERLDKTLVGTLHLTPHHIIFNHPSEELWVTYSLINSVECHPQNEEGLYPLEIKCHHFVFLTLTFKTQKEVLEVYQTINHLTCIDDISKFYAFHYKPTKKFDFTEGWSMYNPEAEYGRMGVGSESSQWRFTTLNNDYSFCETYPSVLAVPSKISDNVLNYAKKFRSRARIPALSYLHKNQASITRSSQPLVGLKQNRSIQDEKLIEAIFQTTNSETSPPSHLLIVDARPTANAMACTALGAGSEIIDFYKHCKKEYMGIENIHVVRDSLQRLVEVISMSDGKGVISKMQLSKSNWLKHIKTILVATQIIVDNVHNHGRHVLVHCSDGWDRTSQLTALSSLCLDPFYRTLKGFAILVEKEWVSFGHKFRSRSGHLAKTKNFVDNSSINLNHGSQSSLLTNMQNRFYSYSSPKPTADKETCPIFHQFLDCIFQLWTQYPTRFEFNEKMLLFLHEQVYACQFGTFLFDCQYDMLHHPSSIKKSTFSVWDYILSNPDLFTNSIYEPELDKTMNDGILMPDTKYLRYWSYLFCKRDEDLNPSEILSPLVSQLDLSSSSLVQPASMDNNSDHHSQSLKSSFSTRSSPNLSRAHSQVARRHSDESQKTTTITEDKQSSSSSSPKSDPSTFSAPEQLSPVNQNSQIQDTPAEAHSDTEIVKNQHPHHAKAIPSYDYSHLKHPLESPSSG</sequence>
<dbReference type="SUPFAM" id="SSF52799">
    <property type="entry name" value="(Phosphotyrosine protein) phosphatases II"/>
    <property type="match status" value="1"/>
</dbReference>
<feature type="region of interest" description="Disordered" evidence="7">
    <location>
        <begin position="568"/>
        <end position="694"/>
    </location>
</feature>
<accession>A0A137P425</accession>
<dbReference type="AlphaFoldDB" id="A0A137P425"/>
<dbReference type="GO" id="GO:0003729">
    <property type="term" value="F:mRNA binding"/>
    <property type="evidence" value="ECO:0007669"/>
    <property type="project" value="EnsemblFungi"/>
</dbReference>
<dbReference type="GO" id="GO:0046856">
    <property type="term" value="P:phosphatidylinositol dephosphorylation"/>
    <property type="evidence" value="ECO:0007669"/>
    <property type="project" value="EnsemblFungi"/>
</dbReference>
<comment type="similarity">
    <text evidence="3">Belongs to the protein-tyrosine phosphatase family. Non-receptor class myotubularin subfamily.</text>
</comment>
<dbReference type="PROSITE" id="PS00383">
    <property type="entry name" value="TYR_PHOSPHATASE_1"/>
    <property type="match status" value="1"/>
</dbReference>
<dbReference type="PANTHER" id="PTHR10807">
    <property type="entry name" value="MYOTUBULARIN-RELATED"/>
    <property type="match status" value="1"/>
</dbReference>
<evidence type="ECO:0000256" key="3">
    <source>
        <dbReference type="ARBA" id="ARBA00007471"/>
    </source>
</evidence>
<evidence type="ECO:0000256" key="2">
    <source>
        <dbReference type="ARBA" id="ARBA00004496"/>
    </source>
</evidence>
<dbReference type="InterPro" id="IPR011993">
    <property type="entry name" value="PH-like_dom_sf"/>
</dbReference>
<dbReference type="InterPro" id="IPR016130">
    <property type="entry name" value="Tyr_Pase_AS"/>
</dbReference>
<feature type="compositionally biased region" description="Polar residues" evidence="7">
    <location>
        <begin position="583"/>
        <end position="600"/>
    </location>
</feature>
<dbReference type="PANTHER" id="PTHR10807:SF128">
    <property type="entry name" value="PHOSPHATIDYLINOSITOL-3,5-BISPHOSPHATE 3-PHOSPHATASE"/>
    <property type="match status" value="1"/>
</dbReference>
<dbReference type="PROSITE" id="PS50056">
    <property type="entry name" value="TYR_PHOSPHATASE_2"/>
    <property type="match status" value="1"/>
</dbReference>
<dbReference type="GO" id="GO:0005737">
    <property type="term" value="C:cytoplasm"/>
    <property type="evidence" value="ECO:0007669"/>
    <property type="project" value="UniProtKB-SubCell"/>
</dbReference>
<evidence type="ECO:0000256" key="4">
    <source>
        <dbReference type="ARBA" id="ARBA00022490"/>
    </source>
</evidence>
<feature type="active site" description="Phosphocysteine intermediate" evidence="5">
    <location>
        <position position="337"/>
    </location>
</feature>
<feature type="compositionally biased region" description="Basic and acidic residues" evidence="7">
    <location>
        <begin position="606"/>
        <end position="622"/>
    </location>
</feature>
<dbReference type="InterPro" id="IPR000387">
    <property type="entry name" value="Tyr_Pase_dom"/>
</dbReference>
<feature type="domain" description="Myotubularin phosphatase" evidence="9">
    <location>
        <begin position="119"/>
        <end position="540"/>
    </location>
</feature>
<organism evidence="10 11">
    <name type="scientific">Conidiobolus coronatus (strain ATCC 28846 / CBS 209.66 / NRRL 28638)</name>
    <name type="common">Delacroixia coronata</name>
    <dbReference type="NCBI Taxonomy" id="796925"/>
    <lineage>
        <taxon>Eukaryota</taxon>
        <taxon>Fungi</taxon>
        <taxon>Fungi incertae sedis</taxon>
        <taxon>Zoopagomycota</taxon>
        <taxon>Entomophthoromycotina</taxon>
        <taxon>Entomophthoromycetes</taxon>
        <taxon>Entomophthorales</taxon>
        <taxon>Ancylistaceae</taxon>
        <taxon>Conidiobolus</taxon>
    </lineage>
</organism>
<dbReference type="InterPro" id="IPR030564">
    <property type="entry name" value="Myotubularin"/>
</dbReference>
<feature type="compositionally biased region" description="Low complexity" evidence="7">
    <location>
        <begin position="623"/>
        <end position="634"/>
    </location>
</feature>
<feature type="compositionally biased region" description="Polar residues" evidence="7">
    <location>
        <begin position="635"/>
        <end position="653"/>
    </location>
</feature>
<dbReference type="GO" id="GO:0012505">
    <property type="term" value="C:endomembrane system"/>
    <property type="evidence" value="ECO:0007669"/>
    <property type="project" value="UniProtKB-SubCell"/>
</dbReference>
<keyword evidence="4" id="KW-0963">Cytoplasm</keyword>
<dbReference type="OrthoDB" id="271628at2759"/>
<dbReference type="GO" id="GO:0016020">
    <property type="term" value="C:membrane"/>
    <property type="evidence" value="ECO:0007669"/>
    <property type="project" value="TreeGrafter"/>
</dbReference>
<dbReference type="Pfam" id="PF06602">
    <property type="entry name" value="Myotub-related"/>
    <property type="match status" value="1"/>
</dbReference>
<evidence type="ECO:0000313" key="10">
    <source>
        <dbReference type="EMBL" id="KXN69654.1"/>
    </source>
</evidence>
<protein>
    <submittedName>
        <fullName evidence="10">Phosphatases II</fullName>
    </submittedName>
</protein>
<evidence type="ECO:0000256" key="6">
    <source>
        <dbReference type="PIRSR" id="PIRSR630564-2"/>
    </source>
</evidence>
<evidence type="ECO:0000256" key="7">
    <source>
        <dbReference type="SAM" id="MobiDB-lite"/>
    </source>
</evidence>
<evidence type="ECO:0000313" key="11">
    <source>
        <dbReference type="Proteomes" id="UP000070444"/>
    </source>
</evidence>
<keyword evidence="11" id="KW-1185">Reference proteome</keyword>
<evidence type="ECO:0000256" key="1">
    <source>
        <dbReference type="ARBA" id="ARBA00004184"/>
    </source>
</evidence>
<gene>
    <name evidence="10" type="ORF">CONCODRAFT_85765</name>
</gene>
<comment type="subcellular location">
    <subcellularLocation>
        <location evidence="2">Cytoplasm</location>
    </subcellularLocation>
    <subcellularLocation>
        <location evidence="1">Endomembrane system</location>
        <topology evidence="1">Peripheral membrane protein</topology>
    </subcellularLocation>
</comment>
<evidence type="ECO:0000259" key="8">
    <source>
        <dbReference type="PROSITE" id="PS50056"/>
    </source>
</evidence>
<dbReference type="Proteomes" id="UP000070444">
    <property type="component" value="Unassembled WGS sequence"/>
</dbReference>
<feature type="binding site" evidence="6">
    <location>
        <begin position="274"/>
        <end position="275"/>
    </location>
    <ligand>
        <name>substrate</name>
    </ligand>
</feature>